<dbReference type="OrthoDB" id="409644at2759"/>
<evidence type="ECO:0000313" key="2">
    <source>
        <dbReference type="EMBL" id="CAD7088850.1"/>
    </source>
</evidence>
<dbReference type="InParanoid" id="A0A7R8YXU7"/>
<feature type="compositionally biased region" description="Basic and acidic residues" evidence="1">
    <location>
        <begin position="427"/>
        <end position="437"/>
    </location>
</feature>
<dbReference type="Gene3D" id="1.25.10.10">
    <property type="entry name" value="Leucine-rich Repeat Variant"/>
    <property type="match status" value="1"/>
</dbReference>
<evidence type="ECO:0000313" key="3">
    <source>
        <dbReference type="Proteomes" id="UP000594454"/>
    </source>
</evidence>
<name>A0A7R8YXU7_HERIL</name>
<feature type="region of interest" description="Disordered" evidence="1">
    <location>
        <begin position="455"/>
        <end position="477"/>
    </location>
</feature>
<dbReference type="Proteomes" id="UP000594454">
    <property type="component" value="Chromosome 4"/>
</dbReference>
<gene>
    <name evidence="2" type="ORF">HERILL_LOCUS11442</name>
</gene>
<dbReference type="SUPFAM" id="SSF48371">
    <property type="entry name" value="ARM repeat"/>
    <property type="match status" value="1"/>
</dbReference>
<accession>A0A7R8YXU7</accession>
<reference evidence="2 3" key="1">
    <citation type="submission" date="2020-11" db="EMBL/GenBank/DDBJ databases">
        <authorList>
            <person name="Wallbank WR R."/>
            <person name="Pardo Diaz C."/>
            <person name="Kozak K."/>
            <person name="Martin S."/>
            <person name="Jiggins C."/>
            <person name="Moest M."/>
            <person name="Warren A I."/>
            <person name="Generalovic N T."/>
            <person name="Byers J.R.P. K."/>
            <person name="Montejo-Kovacevich G."/>
            <person name="Yen C E."/>
        </authorList>
    </citation>
    <scope>NUCLEOTIDE SEQUENCE [LARGE SCALE GENOMIC DNA]</scope>
</reference>
<keyword evidence="3" id="KW-1185">Reference proteome</keyword>
<proteinExistence type="predicted"/>
<feature type="region of interest" description="Disordered" evidence="1">
    <location>
        <begin position="400"/>
        <end position="437"/>
    </location>
</feature>
<dbReference type="OMA" id="DPCRPHY"/>
<dbReference type="AlphaFoldDB" id="A0A7R8YXU7"/>
<dbReference type="InterPro" id="IPR011989">
    <property type="entry name" value="ARM-like"/>
</dbReference>
<sequence length="489" mass="56395">MWNAMARQRNSYLHATLKTESIDPYVLNKCVEIAMHKEKDIKVERADFHQPTLIQPKRFGINPIKKNANLAYGLDGIPQLLKDLASYDLGVQSKALHSLEEELQNSYKCYRAIVEFNIASRLNQSLDNFFPLVPGDISPLLKNIVCIGLVASHYQGAKALMHEHNLISNLYDMIIDTNPVSRNAALALYRMSSQPEVADVMASGDHLQRAVRVLERIDHIEEVYMVIANLIERSPGKAMSKGVFETIYCKLNRCHEYPTVMKCLALLINCREAEEVCDKKDIVYKFKEMLADDSLPLKTLEYLSLGICNALYTTTAMWRCREFWDLPAILIKRAHNKTSDFMQLWCLQALRQLIMMPSIKNLVRKTYKKKIKNIVCRKDYVEKVKNDLLKQLRTKPYLVAESDEEKEESESDTDHITAGPHVSRGPDIQKAKFDKEDFPPPIAYRLDYRPLKNYDINNRIQSDSERNSKDITDEDMDQFVDHEVNQFGI</sequence>
<organism evidence="2 3">
    <name type="scientific">Hermetia illucens</name>
    <name type="common">Black soldier fly</name>
    <dbReference type="NCBI Taxonomy" id="343691"/>
    <lineage>
        <taxon>Eukaryota</taxon>
        <taxon>Metazoa</taxon>
        <taxon>Ecdysozoa</taxon>
        <taxon>Arthropoda</taxon>
        <taxon>Hexapoda</taxon>
        <taxon>Insecta</taxon>
        <taxon>Pterygota</taxon>
        <taxon>Neoptera</taxon>
        <taxon>Endopterygota</taxon>
        <taxon>Diptera</taxon>
        <taxon>Brachycera</taxon>
        <taxon>Stratiomyomorpha</taxon>
        <taxon>Stratiomyidae</taxon>
        <taxon>Hermetiinae</taxon>
        <taxon>Hermetia</taxon>
    </lineage>
</organism>
<protein>
    <submittedName>
        <fullName evidence="2">Uncharacterized protein</fullName>
    </submittedName>
</protein>
<evidence type="ECO:0000256" key="1">
    <source>
        <dbReference type="SAM" id="MobiDB-lite"/>
    </source>
</evidence>
<feature type="compositionally biased region" description="Basic and acidic residues" evidence="1">
    <location>
        <begin position="462"/>
        <end position="471"/>
    </location>
</feature>
<dbReference type="InterPro" id="IPR016024">
    <property type="entry name" value="ARM-type_fold"/>
</dbReference>
<feature type="compositionally biased region" description="Acidic residues" evidence="1">
    <location>
        <begin position="401"/>
        <end position="411"/>
    </location>
</feature>
<dbReference type="EMBL" id="LR899012">
    <property type="protein sequence ID" value="CAD7088850.1"/>
    <property type="molecule type" value="Genomic_DNA"/>
</dbReference>